<dbReference type="Gene3D" id="2.40.50.100">
    <property type="match status" value="1"/>
</dbReference>
<keyword evidence="3 9" id="KW-0813">Transport</keyword>
<dbReference type="NCBIfam" id="TIGR01843">
    <property type="entry name" value="type_I_hlyD"/>
    <property type="match status" value="1"/>
</dbReference>
<dbReference type="AlphaFoldDB" id="A0A411WT37"/>
<reference evidence="14 15" key="2">
    <citation type="submission" date="2019-02" db="EMBL/GenBank/DDBJ databases">
        <title>Draft Genome Sequences of Six Type Strains of the Genus Massilia.</title>
        <authorList>
            <person name="Miess H."/>
            <person name="Frediansyhah A."/>
            <person name="Gross H."/>
        </authorList>
    </citation>
    <scope>NUCLEOTIDE SEQUENCE [LARGE SCALE GENOMIC DNA]</scope>
    <source>
        <strain evidence="14 15">DSM 17472</strain>
    </source>
</reference>
<keyword evidence="6 9" id="KW-0812">Transmembrane</keyword>
<dbReference type="GO" id="GO:0005886">
    <property type="term" value="C:plasma membrane"/>
    <property type="evidence" value="ECO:0007669"/>
    <property type="project" value="UniProtKB-SubCell"/>
</dbReference>
<keyword evidence="8 9" id="KW-0472">Membrane</keyword>
<organism evidence="13 16">
    <name type="scientific">Pseudoduganella albidiflava</name>
    <dbReference type="NCBI Taxonomy" id="321983"/>
    <lineage>
        <taxon>Bacteria</taxon>
        <taxon>Pseudomonadati</taxon>
        <taxon>Pseudomonadota</taxon>
        <taxon>Betaproteobacteria</taxon>
        <taxon>Burkholderiales</taxon>
        <taxon>Oxalobacteraceae</taxon>
        <taxon>Telluria group</taxon>
        <taxon>Pseudoduganella</taxon>
    </lineage>
</organism>
<evidence type="ECO:0000256" key="9">
    <source>
        <dbReference type="RuleBase" id="RU365093"/>
    </source>
</evidence>
<feature type="coiled-coil region" evidence="10">
    <location>
        <begin position="172"/>
        <end position="206"/>
    </location>
</feature>
<dbReference type="EMBL" id="BMWV01000010">
    <property type="protein sequence ID" value="GGY55015.1"/>
    <property type="molecule type" value="Genomic_DNA"/>
</dbReference>
<evidence type="ECO:0000256" key="2">
    <source>
        <dbReference type="ARBA" id="ARBA00009477"/>
    </source>
</evidence>
<dbReference type="Proteomes" id="UP000628442">
    <property type="component" value="Unassembled WGS sequence"/>
</dbReference>
<evidence type="ECO:0000313" key="14">
    <source>
        <dbReference type="EMBL" id="QBH99939.1"/>
    </source>
</evidence>
<evidence type="ECO:0000256" key="10">
    <source>
        <dbReference type="SAM" id="Coils"/>
    </source>
</evidence>
<gene>
    <name evidence="13" type="primary">hasE</name>
    <name evidence="14" type="ORF">EYF70_03075</name>
    <name evidence="13" type="ORF">GCM10007387_41820</name>
</gene>
<feature type="transmembrane region" description="Helical" evidence="9">
    <location>
        <begin position="31"/>
        <end position="49"/>
    </location>
</feature>
<accession>A0A411WT37</accession>
<reference evidence="13" key="1">
    <citation type="journal article" date="2014" name="Int. J. Syst. Evol. Microbiol.">
        <title>Complete genome sequence of Corynebacterium casei LMG S-19264T (=DSM 44701T), isolated from a smear-ripened cheese.</title>
        <authorList>
            <consortium name="US DOE Joint Genome Institute (JGI-PGF)"/>
            <person name="Walter F."/>
            <person name="Albersmeier A."/>
            <person name="Kalinowski J."/>
            <person name="Ruckert C."/>
        </authorList>
    </citation>
    <scope>NUCLEOTIDE SEQUENCE</scope>
    <source>
        <strain evidence="13">KCTC 12343</strain>
    </source>
</reference>
<name>A0A411WT37_9BURK</name>
<dbReference type="InterPro" id="IPR010129">
    <property type="entry name" value="T1SS_HlyD"/>
</dbReference>
<dbReference type="PANTHER" id="PTHR30386:SF17">
    <property type="entry name" value="ALKALINE PROTEASE SECRETION PROTEIN APRE"/>
    <property type="match status" value="1"/>
</dbReference>
<evidence type="ECO:0000256" key="6">
    <source>
        <dbReference type="ARBA" id="ARBA00022692"/>
    </source>
</evidence>
<sequence>MKLITKNASDVVAHDVTPLEVDTDARSFSRIGWLVVLIGFGGFLLWAIFAPLDRGVPMSGYVAKESNRKAVQHLTGGVVQEILVKDGDVVKEGQVLVRMNEVQVKSQAETTRTQYYAARAAEARLLAERDGAKSITYPKDLLDNASDLRAATNMEVQRQLFTSRQGSLNSELSAIEETIRGLQAQVNGLQEARKSKKAQLASIQEQLVGMRDLAKEGFVARNRLLELERMYIQVGGQISEDDGNIGRYQSQIMEYRLRAIQRRQDYQKEVRTELSNIQREADAQGARLAANDYELRNVEVKAPVSGIVVNLAVFTEGGVVASGFRMMDIVPSGDAMVVEGQLPVNLVDKVHAGLPVELIFSAFNTTKTPHLPGEVINVSADRTVDEHTGQPYYKVRAKVTPEGQKLIAEKKLVVQPGMPVDLFVKTGERSMMSYLLKPLTDRAKLSMSEE</sequence>
<keyword evidence="13" id="KW-0645">Protease</keyword>
<keyword evidence="13" id="KW-0378">Hydrolase</keyword>
<dbReference type="RefSeq" id="WP_131144088.1">
    <property type="nucleotide sequence ID" value="NZ_BMWV01000010.1"/>
</dbReference>
<dbReference type="PRINTS" id="PR01490">
    <property type="entry name" value="RTXTOXIND"/>
</dbReference>
<dbReference type="InterPro" id="IPR050739">
    <property type="entry name" value="MFP"/>
</dbReference>
<evidence type="ECO:0000256" key="8">
    <source>
        <dbReference type="ARBA" id="ARBA00023136"/>
    </source>
</evidence>
<evidence type="ECO:0000313" key="13">
    <source>
        <dbReference type="EMBL" id="GGY55015.1"/>
    </source>
</evidence>
<dbReference type="Proteomes" id="UP000292307">
    <property type="component" value="Chromosome"/>
</dbReference>
<comment type="similarity">
    <text evidence="2 9">Belongs to the membrane fusion protein (MFP) (TC 8.A.1) family.</text>
</comment>
<dbReference type="SUPFAM" id="SSF111369">
    <property type="entry name" value="HlyD-like secretion proteins"/>
    <property type="match status" value="1"/>
</dbReference>
<dbReference type="OrthoDB" id="9775513at2"/>
<keyword evidence="4 9" id="KW-1003">Cell membrane</keyword>
<keyword evidence="5 9" id="KW-0997">Cell inner membrane</keyword>
<evidence type="ECO:0000256" key="5">
    <source>
        <dbReference type="ARBA" id="ARBA00022519"/>
    </source>
</evidence>
<keyword evidence="7 9" id="KW-1133">Transmembrane helix</keyword>
<feature type="domain" description="AprE-like beta-barrel" evidence="12">
    <location>
        <begin position="336"/>
        <end position="427"/>
    </location>
</feature>
<dbReference type="EMBL" id="CP036401">
    <property type="protein sequence ID" value="QBH99939.1"/>
    <property type="molecule type" value="Genomic_DNA"/>
</dbReference>
<evidence type="ECO:0000256" key="7">
    <source>
        <dbReference type="ARBA" id="ARBA00022989"/>
    </source>
</evidence>
<evidence type="ECO:0000313" key="15">
    <source>
        <dbReference type="Proteomes" id="UP000292307"/>
    </source>
</evidence>
<dbReference type="Pfam" id="PF26002">
    <property type="entry name" value="Beta-barrel_AprE"/>
    <property type="match status" value="1"/>
</dbReference>
<reference evidence="13" key="3">
    <citation type="submission" date="2022-12" db="EMBL/GenBank/DDBJ databases">
        <authorList>
            <person name="Sun Q."/>
            <person name="Kim S."/>
        </authorList>
    </citation>
    <scope>NUCLEOTIDE SEQUENCE</scope>
    <source>
        <strain evidence="13">KCTC 12343</strain>
    </source>
</reference>
<keyword evidence="10" id="KW-0175">Coiled coil</keyword>
<comment type="subcellular location">
    <subcellularLocation>
        <location evidence="1 9">Cell inner membrane</location>
        <topology evidence="1 9">Single-pass membrane protein</topology>
    </subcellularLocation>
</comment>
<dbReference type="InterPro" id="IPR058982">
    <property type="entry name" value="Beta-barrel_AprE"/>
</dbReference>
<evidence type="ECO:0000256" key="4">
    <source>
        <dbReference type="ARBA" id="ARBA00022475"/>
    </source>
</evidence>
<evidence type="ECO:0000313" key="16">
    <source>
        <dbReference type="Proteomes" id="UP000628442"/>
    </source>
</evidence>
<dbReference type="Gene3D" id="2.40.30.170">
    <property type="match status" value="1"/>
</dbReference>
<evidence type="ECO:0000256" key="1">
    <source>
        <dbReference type="ARBA" id="ARBA00004377"/>
    </source>
</evidence>
<keyword evidence="13" id="KW-0482">Metalloprotease</keyword>
<dbReference type="PANTHER" id="PTHR30386">
    <property type="entry name" value="MEMBRANE FUSION SUBUNIT OF EMRAB-TOLC MULTIDRUG EFFLUX PUMP"/>
    <property type="match status" value="1"/>
</dbReference>
<evidence type="ECO:0000256" key="3">
    <source>
        <dbReference type="ARBA" id="ARBA00022448"/>
    </source>
</evidence>
<proteinExistence type="inferred from homology"/>
<feature type="domain" description="AprE-like long alpha-helical hairpin" evidence="11">
    <location>
        <begin position="104"/>
        <end position="291"/>
    </location>
</feature>
<dbReference type="InterPro" id="IPR058781">
    <property type="entry name" value="HH_AprE-like"/>
</dbReference>
<evidence type="ECO:0000259" key="12">
    <source>
        <dbReference type="Pfam" id="PF26002"/>
    </source>
</evidence>
<protein>
    <recommendedName>
        <fullName evidence="9">Membrane fusion protein (MFP) family protein</fullName>
    </recommendedName>
</protein>
<dbReference type="GO" id="GO:0015031">
    <property type="term" value="P:protein transport"/>
    <property type="evidence" value="ECO:0007669"/>
    <property type="project" value="InterPro"/>
</dbReference>
<evidence type="ECO:0000259" key="11">
    <source>
        <dbReference type="Pfam" id="PF25994"/>
    </source>
</evidence>
<dbReference type="Pfam" id="PF25994">
    <property type="entry name" value="HH_AprE"/>
    <property type="match status" value="1"/>
</dbReference>
<keyword evidence="15" id="KW-1185">Reference proteome</keyword>
<dbReference type="GO" id="GO:0008237">
    <property type="term" value="F:metallopeptidase activity"/>
    <property type="evidence" value="ECO:0007669"/>
    <property type="project" value="UniProtKB-KW"/>
</dbReference>